<dbReference type="AlphaFoldDB" id="A0AAU9SGC5"/>
<feature type="domain" description="Chromatin assembly factor 1 subunit A dimerization" evidence="6">
    <location>
        <begin position="485"/>
        <end position="549"/>
    </location>
</feature>
<evidence type="ECO:0000313" key="9">
    <source>
        <dbReference type="Proteomes" id="UP000836841"/>
    </source>
</evidence>
<dbReference type="Proteomes" id="UP000836841">
    <property type="component" value="Chromosome 5"/>
</dbReference>
<gene>
    <name evidence="8" type="ORF">TAV2_LOCUS16385</name>
</gene>
<dbReference type="GO" id="GO:0005634">
    <property type="term" value="C:nucleus"/>
    <property type="evidence" value="ECO:0007669"/>
    <property type="project" value="UniProtKB-SubCell"/>
</dbReference>
<evidence type="ECO:0000256" key="1">
    <source>
        <dbReference type="ARBA" id="ARBA00004123"/>
    </source>
</evidence>
<feature type="region of interest" description="Disordered" evidence="5">
    <location>
        <begin position="1"/>
        <end position="44"/>
    </location>
</feature>
<feature type="compositionally biased region" description="Basic and acidic residues" evidence="5">
    <location>
        <begin position="287"/>
        <end position="333"/>
    </location>
</feature>
<feature type="compositionally biased region" description="Acidic residues" evidence="5">
    <location>
        <begin position="520"/>
        <end position="551"/>
    </location>
</feature>
<feature type="region of interest" description="Disordered" evidence="5">
    <location>
        <begin position="500"/>
        <end position="573"/>
    </location>
</feature>
<evidence type="ECO:0000259" key="6">
    <source>
        <dbReference type="Pfam" id="PF12253"/>
    </source>
</evidence>
<dbReference type="InterPro" id="IPR048800">
    <property type="entry name" value="Cac1-like_C"/>
</dbReference>
<evidence type="ECO:0000256" key="4">
    <source>
        <dbReference type="ARBA" id="ARBA00023242"/>
    </source>
</evidence>
<dbReference type="Pfam" id="PF12253">
    <property type="entry name" value="CAF1A_dimeriz"/>
    <property type="match status" value="1"/>
</dbReference>
<keyword evidence="2" id="KW-0227">DNA damage</keyword>
<feature type="domain" description="Chromatin assembly factor 1 subunit Cac1-like C-terminal" evidence="7">
    <location>
        <begin position="712"/>
        <end position="762"/>
    </location>
</feature>
<reference evidence="8 9" key="1">
    <citation type="submission" date="2022-03" db="EMBL/GenBank/DDBJ databases">
        <authorList>
            <person name="Nunn A."/>
            <person name="Chopra R."/>
            <person name="Nunn A."/>
            <person name="Contreras Garrido A."/>
        </authorList>
    </citation>
    <scope>NUCLEOTIDE SEQUENCE [LARGE SCALE GENOMIC DNA]</scope>
</reference>
<feature type="compositionally biased region" description="Basic and acidic residues" evidence="5">
    <location>
        <begin position="10"/>
        <end position="22"/>
    </location>
</feature>
<evidence type="ECO:0000256" key="2">
    <source>
        <dbReference type="ARBA" id="ARBA00022763"/>
    </source>
</evidence>
<keyword evidence="9" id="KW-1185">Reference proteome</keyword>
<dbReference type="InterPro" id="IPR022043">
    <property type="entry name" value="CAF1A_DD"/>
</dbReference>
<dbReference type="GO" id="GO:0033186">
    <property type="term" value="C:CAF-1 complex"/>
    <property type="evidence" value="ECO:0007669"/>
    <property type="project" value="TreeGrafter"/>
</dbReference>
<comment type="subcellular location">
    <subcellularLocation>
        <location evidence="1">Nucleus</location>
    </subcellularLocation>
</comment>
<evidence type="ECO:0000259" key="7">
    <source>
        <dbReference type="Pfam" id="PF21796"/>
    </source>
</evidence>
<name>A0AAU9SGC5_THLAR</name>
<proteinExistence type="predicted"/>
<feature type="region of interest" description="Disordered" evidence="5">
    <location>
        <begin position="434"/>
        <end position="479"/>
    </location>
</feature>
<dbReference type="GO" id="GO:0006334">
    <property type="term" value="P:nucleosome assembly"/>
    <property type="evidence" value="ECO:0007669"/>
    <property type="project" value="TreeGrafter"/>
</dbReference>
<dbReference type="Pfam" id="PF21796">
    <property type="entry name" value="Cac1_C"/>
    <property type="match status" value="1"/>
</dbReference>
<feature type="region of interest" description="Disordered" evidence="5">
    <location>
        <begin position="680"/>
        <end position="708"/>
    </location>
</feature>
<dbReference type="EMBL" id="OU466861">
    <property type="protein sequence ID" value="CAH2065585.1"/>
    <property type="molecule type" value="Genomic_DNA"/>
</dbReference>
<feature type="compositionally biased region" description="Basic and acidic residues" evidence="5">
    <location>
        <begin position="807"/>
        <end position="817"/>
    </location>
</feature>
<accession>A0AAU9SGC5</accession>
<dbReference type="PANTHER" id="PTHR15272:SF0">
    <property type="entry name" value="CHROMATIN ASSEMBLY FACTOR 1 SUBUNIT A"/>
    <property type="match status" value="1"/>
</dbReference>
<evidence type="ECO:0000256" key="5">
    <source>
        <dbReference type="SAM" id="MobiDB-lite"/>
    </source>
</evidence>
<feature type="region of interest" description="Disordered" evidence="5">
    <location>
        <begin position="588"/>
        <end position="607"/>
    </location>
</feature>
<evidence type="ECO:0008006" key="10">
    <source>
        <dbReference type="Google" id="ProtNLM"/>
    </source>
</evidence>
<evidence type="ECO:0000313" key="8">
    <source>
        <dbReference type="EMBL" id="CAH2065585.1"/>
    </source>
</evidence>
<protein>
    <recommendedName>
        <fullName evidence="10">Chromatin assembly factor 1 subunit FAS1</fullName>
    </recommendedName>
</protein>
<dbReference type="GO" id="GO:0006281">
    <property type="term" value="P:DNA repair"/>
    <property type="evidence" value="ECO:0007669"/>
    <property type="project" value="UniProtKB-KW"/>
</dbReference>
<keyword evidence="4" id="KW-0539">Nucleus</keyword>
<keyword evidence="3" id="KW-0234">DNA repair</keyword>
<feature type="region of interest" description="Disordered" evidence="5">
    <location>
        <begin position="792"/>
        <end position="817"/>
    </location>
</feature>
<evidence type="ECO:0000256" key="3">
    <source>
        <dbReference type="ARBA" id="ARBA00023204"/>
    </source>
</evidence>
<dbReference type="PANTHER" id="PTHR15272">
    <property type="entry name" value="CHROMATIN ASSEMBLY FACTOR 1 SUBUNIT A CAF-1 SUBUNIT A"/>
    <property type="match status" value="1"/>
</dbReference>
<feature type="region of interest" description="Disordered" evidence="5">
    <location>
        <begin position="287"/>
        <end position="335"/>
    </location>
</feature>
<organism evidence="8 9">
    <name type="scientific">Thlaspi arvense</name>
    <name type="common">Field penny-cress</name>
    <dbReference type="NCBI Taxonomy" id="13288"/>
    <lineage>
        <taxon>Eukaryota</taxon>
        <taxon>Viridiplantae</taxon>
        <taxon>Streptophyta</taxon>
        <taxon>Embryophyta</taxon>
        <taxon>Tracheophyta</taxon>
        <taxon>Spermatophyta</taxon>
        <taxon>Magnoliopsida</taxon>
        <taxon>eudicotyledons</taxon>
        <taxon>Gunneridae</taxon>
        <taxon>Pentapetalae</taxon>
        <taxon>rosids</taxon>
        <taxon>malvids</taxon>
        <taxon>Brassicales</taxon>
        <taxon>Brassicaceae</taxon>
        <taxon>Thlaspideae</taxon>
        <taxon>Thlaspi</taxon>
    </lineage>
</organism>
<sequence>MEMESTVTEVENRKTIGQEQPKKPNKRKRESAAIENLSSEEKEAQISSLKQEMKGLFEYFRETMGQPQTTDLFSGSSDFSSVNSMVALLMEEMSLPLSKLVDEIFSKLKESNESVTMASVKSAVVSVGQRVSYGVPNADADVLEDDTESCLWCWETRDLKMMPKSVRGLLKVRRTCRKKIHERITAVSAMLAALQREGTEKSCRSELSKAGEKLGKILSEVDIRSFMGNMLQKNSTEMAEKDAKREEKMLLKQLEKGKCEAEKEKKRMDRQLLKEKLQHEKEQKLLQKALNDDKEKEETESRKRLKKQQDESEKEQKRREKEQAELKKQHEVQKQASIMERFLKRSKDSSSTQPKLPSVEVTPQIPLCEKPESETRTVIQAIDNAFATTCEATVDDIRRAHFASWRQLGHSLSISKKHWGMRRQPKSELFPKLKLSTNRGATSEGEPHMEKEGDECEEKNLDGVSGISQSESLSSDRKKSRRAKQLLQFDKSCRPGFYGIWPSQSQVVGPRRPLKKDPELDYEVDSDEEWEEEQAGESLSDCENDEEECLEDGCSKADDEDDSEDGFMVPDGYLSEDEGVQVDRMDIDPSEQDASSTPSKQDQESQEFRALLHQQKHLQSLTDHALTKTQPLIISNLTHEKVSLLSSKDLEGTQKMEQICLRALVVRAFPWSSSLIEISIDSSQGEDQETRKSYSQSTPPPSRARSIPDSDLLTVVSTIQSCSQGINRVVETLQQKFPDVPKSKIRQKVREISDFEESRWQVKKEVLTKLGLSPSPDKSVKRPKTISTFFSKRCLPPSAKPQPVVEETERLGNENES</sequence>